<dbReference type="PRINTS" id="PR00368">
    <property type="entry name" value="FADPNR"/>
</dbReference>
<dbReference type="SUPFAM" id="SSF55424">
    <property type="entry name" value="FAD/NAD-linked reductases, dimerisation (C-terminal) domain"/>
    <property type="match status" value="1"/>
</dbReference>
<evidence type="ECO:0000256" key="16">
    <source>
        <dbReference type="RuleBase" id="RU003692"/>
    </source>
</evidence>
<dbReference type="InterPro" id="IPR016156">
    <property type="entry name" value="FAD/NAD-linked_Rdtase_dimer_sf"/>
</dbReference>
<feature type="disulfide bond" description="Redox-active" evidence="15">
    <location>
        <begin position="41"/>
        <end position="46"/>
    </location>
</feature>
<evidence type="ECO:0000256" key="2">
    <source>
        <dbReference type="ARBA" id="ARBA00007532"/>
    </source>
</evidence>
<evidence type="ECO:0000256" key="5">
    <source>
        <dbReference type="ARBA" id="ARBA00022490"/>
    </source>
</evidence>
<dbReference type="InterPro" id="IPR023753">
    <property type="entry name" value="FAD/NAD-binding_dom"/>
</dbReference>
<dbReference type="Proteomes" id="UP000264006">
    <property type="component" value="Chromosome"/>
</dbReference>
<dbReference type="InterPro" id="IPR004099">
    <property type="entry name" value="Pyr_nucl-diS_OxRdtase_dimer"/>
</dbReference>
<name>A0A346Y1C6_9ACTN</name>
<feature type="binding site" evidence="14">
    <location>
        <position position="312"/>
    </location>
    <ligand>
        <name>FAD</name>
        <dbReference type="ChEBI" id="CHEBI:57692"/>
    </ligand>
</feature>
<dbReference type="Pfam" id="PF07992">
    <property type="entry name" value="Pyr_redox_2"/>
    <property type="match status" value="1"/>
</dbReference>
<keyword evidence="10" id="KW-1015">Disulfide bond</keyword>
<feature type="binding site" evidence="14">
    <location>
        <position position="113"/>
    </location>
    <ligand>
        <name>FAD</name>
        <dbReference type="ChEBI" id="CHEBI:57692"/>
    </ligand>
</feature>
<keyword evidence="20" id="KW-1185">Reference proteome</keyword>
<sequence>MSDYDVVVLGGGPGGYGVALRAAVRGLNVAMVEADKVGGTCLHWGCIPSKAMLHVGSVLDEAREADRFGIDLTVAGLDVAKLGAFRESVQTQLYKGLEGLVKSRKIDLVTGWGTVGADGRSVTVSGGERDGEVLQADNVVIAVGSSVRSLPGIEIDGDVVITSDEATKLARVPQKALVIGSGAVGLEFASLFKSLGAEEVVVVEALDRIAPLEDEDLSKSLARAYRKRGITTIAGTVASSVTVSEGPKGKAATVSLANGDAHVVDTVLVAVGRAPRTADIGLDALGVLDERGYVVADEYGRTAVDGVWAVGDILPPPALALAHAGFAEGFNVADQIAGHTVVPVDYAQVPRVTYCTPEVSSVGLTEAQAVDRYGKDAVSSSKYTFKGNAKGIIHQSDGFVKVVSGGPDGEVLGVHIIGPHATDLIAEAQLITAWGALPEEVGALVHPHPTLAEAMGEAHMAAAGIPFHTH</sequence>
<evidence type="ECO:0000256" key="3">
    <source>
        <dbReference type="ARBA" id="ARBA00012608"/>
    </source>
</evidence>
<feature type="binding site" evidence="14">
    <location>
        <begin position="180"/>
        <end position="187"/>
    </location>
    <ligand>
        <name>NAD(+)</name>
        <dbReference type="ChEBI" id="CHEBI:57540"/>
    </ligand>
</feature>
<dbReference type="InterPro" id="IPR050151">
    <property type="entry name" value="Class-I_Pyr_Nuc-Dis_Oxidored"/>
</dbReference>
<proteinExistence type="inferred from homology"/>
<evidence type="ECO:0000256" key="1">
    <source>
        <dbReference type="ARBA" id="ARBA00004496"/>
    </source>
</evidence>
<evidence type="ECO:0000313" key="20">
    <source>
        <dbReference type="Proteomes" id="UP000264006"/>
    </source>
</evidence>
<evidence type="ECO:0000256" key="7">
    <source>
        <dbReference type="ARBA" id="ARBA00022827"/>
    </source>
</evidence>
<evidence type="ECO:0000256" key="10">
    <source>
        <dbReference type="ARBA" id="ARBA00023157"/>
    </source>
</evidence>
<dbReference type="GO" id="GO:0005737">
    <property type="term" value="C:cytoplasm"/>
    <property type="evidence" value="ECO:0007669"/>
    <property type="project" value="UniProtKB-SubCell"/>
</dbReference>
<keyword evidence="5" id="KW-0963">Cytoplasm</keyword>
<evidence type="ECO:0000259" key="18">
    <source>
        <dbReference type="Pfam" id="PF07992"/>
    </source>
</evidence>
<dbReference type="KEGG" id="euz:DVS28_a3600"/>
<comment type="miscellaneous">
    <text evidence="16">The active site is a redox-active disulfide bond.</text>
</comment>
<evidence type="ECO:0000313" key="19">
    <source>
        <dbReference type="EMBL" id="AXV08273.1"/>
    </source>
</evidence>
<comment type="cofactor">
    <cofactor evidence="14 16">
        <name>FAD</name>
        <dbReference type="ChEBI" id="CHEBI:57692"/>
    </cofactor>
    <text evidence="14 16">Binds 1 FAD per subunit.</text>
</comment>
<comment type="subcellular location">
    <subcellularLocation>
        <location evidence="1">Cytoplasm</location>
    </subcellularLocation>
</comment>
<accession>A0A346Y1C6</accession>
<dbReference type="Gene3D" id="3.30.390.30">
    <property type="match status" value="1"/>
</dbReference>
<evidence type="ECO:0000256" key="12">
    <source>
        <dbReference type="ARBA" id="ARBA00049187"/>
    </source>
</evidence>
<dbReference type="AlphaFoldDB" id="A0A346Y1C6"/>
<dbReference type="InterPro" id="IPR012999">
    <property type="entry name" value="Pyr_OxRdtase_I_AS"/>
</dbReference>
<dbReference type="SUPFAM" id="SSF51905">
    <property type="entry name" value="FAD/NAD(P)-binding domain"/>
    <property type="match status" value="1"/>
</dbReference>
<dbReference type="InterPro" id="IPR036188">
    <property type="entry name" value="FAD/NAD-bd_sf"/>
</dbReference>
<gene>
    <name evidence="19" type="ORF">DVS28_a3600</name>
</gene>
<feature type="binding site" evidence="14">
    <location>
        <position position="204"/>
    </location>
    <ligand>
        <name>NAD(+)</name>
        <dbReference type="ChEBI" id="CHEBI:57540"/>
    </ligand>
</feature>
<keyword evidence="6 16" id="KW-0285">Flavoprotein</keyword>
<evidence type="ECO:0000256" key="4">
    <source>
        <dbReference type="ARBA" id="ARBA00016961"/>
    </source>
</evidence>
<comment type="catalytic activity">
    <reaction evidence="12 16">
        <text>N(6)-[(R)-dihydrolipoyl]-L-lysyl-[protein] + NAD(+) = N(6)-[(R)-lipoyl]-L-lysyl-[protein] + NADH + H(+)</text>
        <dbReference type="Rhea" id="RHEA:15045"/>
        <dbReference type="Rhea" id="RHEA-COMP:10474"/>
        <dbReference type="Rhea" id="RHEA-COMP:10475"/>
        <dbReference type="ChEBI" id="CHEBI:15378"/>
        <dbReference type="ChEBI" id="CHEBI:57540"/>
        <dbReference type="ChEBI" id="CHEBI:57945"/>
        <dbReference type="ChEBI" id="CHEBI:83099"/>
        <dbReference type="ChEBI" id="CHEBI:83100"/>
        <dbReference type="EC" id="1.8.1.4"/>
    </reaction>
</comment>
<feature type="binding site" evidence="14">
    <location>
        <position position="272"/>
    </location>
    <ligand>
        <name>NAD(+)</name>
        <dbReference type="ChEBI" id="CHEBI:57540"/>
    </ligand>
</feature>
<keyword evidence="14" id="KW-0547">Nucleotide-binding</keyword>
<evidence type="ECO:0000256" key="6">
    <source>
        <dbReference type="ARBA" id="ARBA00022630"/>
    </source>
</evidence>
<dbReference type="FunFam" id="3.30.390.30:FF:000001">
    <property type="entry name" value="Dihydrolipoyl dehydrogenase"/>
    <property type="match status" value="1"/>
</dbReference>
<comment type="similarity">
    <text evidence="2 16">Belongs to the class-I pyridine nucleotide-disulfide oxidoreductase family.</text>
</comment>
<dbReference type="EC" id="1.8.1.4" evidence="3 16"/>
<evidence type="ECO:0000256" key="9">
    <source>
        <dbReference type="ARBA" id="ARBA00023027"/>
    </source>
</evidence>
<keyword evidence="8 16" id="KW-0560">Oxidoreductase</keyword>
<dbReference type="InterPro" id="IPR006258">
    <property type="entry name" value="Lipoamide_DH"/>
</dbReference>
<keyword evidence="7 14" id="KW-0274">FAD</keyword>
<dbReference type="Pfam" id="PF02852">
    <property type="entry name" value="Pyr_redox_dim"/>
    <property type="match status" value="1"/>
</dbReference>
<dbReference type="PIRSF" id="PIRSF000350">
    <property type="entry name" value="Mercury_reductase_MerA"/>
    <property type="match status" value="1"/>
</dbReference>
<dbReference type="PRINTS" id="PR00411">
    <property type="entry name" value="PNDRDTASEI"/>
</dbReference>
<organism evidence="19 20">
    <name type="scientific">Euzebya pacifica</name>
    <dbReference type="NCBI Taxonomy" id="1608957"/>
    <lineage>
        <taxon>Bacteria</taxon>
        <taxon>Bacillati</taxon>
        <taxon>Actinomycetota</taxon>
        <taxon>Nitriliruptoria</taxon>
        <taxon>Euzebyales</taxon>
    </lineage>
</organism>
<dbReference type="GO" id="GO:0050660">
    <property type="term" value="F:flavin adenine dinucleotide binding"/>
    <property type="evidence" value="ECO:0007669"/>
    <property type="project" value="InterPro"/>
</dbReference>
<dbReference type="Gene3D" id="3.50.50.60">
    <property type="entry name" value="FAD/NAD(P)-binding domain"/>
    <property type="match status" value="2"/>
</dbReference>
<keyword evidence="9 14" id="KW-0520">NAD</keyword>
<feature type="domain" description="Pyridine nucleotide-disulphide oxidoreductase dimerisation" evidence="17">
    <location>
        <begin position="349"/>
        <end position="458"/>
    </location>
</feature>
<keyword evidence="11 16" id="KW-0676">Redox-active center</keyword>
<reference evidence="19 20" key="1">
    <citation type="submission" date="2018-09" db="EMBL/GenBank/DDBJ databases">
        <title>Complete genome sequence of Euzebya sp. DY32-46 isolated from seawater of Pacific Ocean.</title>
        <authorList>
            <person name="Xu L."/>
            <person name="Wu Y.-H."/>
            <person name="Xu X.-W."/>
        </authorList>
    </citation>
    <scope>NUCLEOTIDE SEQUENCE [LARGE SCALE GENOMIC DNA]</scope>
    <source>
        <strain evidence="19 20">DY32-46</strain>
    </source>
</reference>
<dbReference type="EMBL" id="CP031165">
    <property type="protein sequence ID" value="AXV08273.1"/>
    <property type="molecule type" value="Genomic_DNA"/>
</dbReference>
<dbReference type="InterPro" id="IPR001100">
    <property type="entry name" value="Pyr_nuc-diS_OxRdtase"/>
</dbReference>
<dbReference type="PANTHER" id="PTHR22912:SF217">
    <property type="entry name" value="DIHYDROLIPOYL DEHYDROGENASE"/>
    <property type="match status" value="1"/>
</dbReference>
<dbReference type="PROSITE" id="PS00076">
    <property type="entry name" value="PYRIDINE_REDOX_1"/>
    <property type="match status" value="1"/>
</dbReference>
<feature type="active site" description="Proton acceptor" evidence="13">
    <location>
        <position position="448"/>
    </location>
</feature>
<protein>
    <recommendedName>
        <fullName evidence="4 16">Dihydrolipoyl dehydrogenase</fullName>
        <ecNumber evidence="3 16">1.8.1.4</ecNumber>
    </recommendedName>
</protein>
<feature type="binding site" evidence="14">
    <location>
        <position position="50"/>
    </location>
    <ligand>
        <name>FAD</name>
        <dbReference type="ChEBI" id="CHEBI:57692"/>
    </ligand>
</feature>
<dbReference type="RefSeq" id="WP_114592642.1">
    <property type="nucleotide sequence ID" value="NZ_CP031165.1"/>
</dbReference>
<evidence type="ECO:0000256" key="14">
    <source>
        <dbReference type="PIRSR" id="PIRSR000350-3"/>
    </source>
</evidence>
<dbReference type="OrthoDB" id="4797035at2"/>
<dbReference type="NCBIfam" id="TIGR01350">
    <property type="entry name" value="lipoamide_DH"/>
    <property type="match status" value="1"/>
</dbReference>
<dbReference type="GO" id="GO:0006103">
    <property type="term" value="P:2-oxoglutarate metabolic process"/>
    <property type="evidence" value="ECO:0007669"/>
    <property type="project" value="TreeGrafter"/>
</dbReference>
<evidence type="ECO:0000256" key="15">
    <source>
        <dbReference type="PIRSR" id="PIRSR000350-4"/>
    </source>
</evidence>
<evidence type="ECO:0000259" key="17">
    <source>
        <dbReference type="Pfam" id="PF02852"/>
    </source>
</evidence>
<evidence type="ECO:0000256" key="13">
    <source>
        <dbReference type="PIRSR" id="PIRSR000350-2"/>
    </source>
</evidence>
<dbReference type="GO" id="GO:0004148">
    <property type="term" value="F:dihydrolipoyl dehydrogenase (NADH) activity"/>
    <property type="evidence" value="ECO:0007669"/>
    <property type="project" value="UniProtKB-EC"/>
</dbReference>
<dbReference type="PANTHER" id="PTHR22912">
    <property type="entry name" value="DISULFIDE OXIDOREDUCTASE"/>
    <property type="match status" value="1"/>
</dbReference>
<evidence type="ECO:0000256" key="11">
    <source>
        <dbReference type="ARBA" id="ARBA00023284"/>
    </source>
</evidence>
<evidence type="ECO:0000256" key="8">
    <source>
        <dbReference type="ARBA" id="ARBA00023002"/>
    </source>
</evidence>
<feature type="domain" description="FAD/NAD(P)-binding" evidence="18">
    <location>
        <begin position="4"/>
        <end position="329"/>
    </location>
</feature>